<dbReference type="InterPro" id="IPR020591">
    <property type="entry name" value="Chromosome_initiator_DnaA-like"/>
</dbReference>
<dbReference type="Gene3D" id="1.10.1750.10">
    <property type="match status" value="1"/>
</dbReference>
<feature type="region of interest" description="Domain I, interacts with DnaA modulators" evidence="8">
    <location>
        <begin position="1"/>
        <end position="114"/>
    </location>
</feature>
<dbReference type="Gene3D" id="3.30.300.180">
    <property type="match status" value="1"/>
</dbReference>
<keyword evidence="2 8" id="KW-0963">Cytoplasm</keyword>
<feature type="region of interest" description="Domain IV, binds dsDNA" evidence="8">
    <location>
        <begin position="349"/>
        <end position="468"/>
    </location>
</feature>
<dbReference type="CDD" id="cd06571">
    <property type="entry name" value="Bac_DnaA_C"/>
    <property type="match status" value="1"/>
</dbReference>
<dbReference type="PANTHER" id="PTHR30050">
    <property type="entry name" value="CHROMOSOMAL REPLICATION INITIATOR PROTEIN DNAA"/>
    <property type="match status" value="1"/>
</dbReference>
<dbReference type="CDD" id="cd00009">
    <property type="entry name" value="AAA"/>
    <property type="match status" value="1"/>
</dbReference>
<dbReference type="InterPro" id="IPR010921">
    <property type="entry name" value="Trp_repressor/repl_initiator"/>
</dbReference>
<dbReference type="PRINTS" id="PR00051">
    <property type="entry name" value="DNAA"/>
</dbReference>
<dbReference type="SUPFAM" id="SSF52540">
    <property type="entry name" value="P-loop containing nucleoside triphosphate hydrolases"/>
    <property type="match status" value="1"/>
</dbReference>
<dbReference type="InterPro" id="IPR027417">
    <property type="entry name" value="P-loop_NTPase"/>
</dbReference>
<dbReference type="InterPro" id="IPR018312">
    <property type="entry name" value="Chromosome_initiator_DnaA_CS"/>
</dbReference>
<dbReference type="HAMAP" id="MF_00377">
    <property type="entry name" value="DnaA_bact"/>
    <property type="match status" value="1"/>
</dbReference>
<dbReference type="Gene3D" id="3.40.50.300">
    <property type="entry name" value="P-loop containing nucleotide triphosphate hydrolases"/>
    <property type="match status" value="1"/>
</dbReference>
<comment type="function">
    <text evidence="8 10">Plays an essential role in the initiation and regulation of chromosomal replication. ATP-DnaA binds to the origin of replication (oriC) to initiate formation of the DNA replication initiation complex once per cell cycle. Binds the DnaA box (a 9 base pair repeat at the origin) and separates the double-stranded (ds)DNA. Forms a right-handed helical filament on oriC DNA; dsDNA binds to the exterior of the filament while single-stranded (ss)DNA is stabiized in the filament's interior. The ATP-DnaA-oriC complex binds and stabilizes one strand of the AT-rich DNA unwinding element (DUE), permitting loading of DNA polymerase. After initiation quickly degrades to an ADP-DnaA complex that is not apt for DNA replication. Binds acidic phospholipids.</text>
</comment>
<sequence>MIEGTSSARLPAHATSLWQSCIEQLAQDIPEQQFNTWIRPLSATVADDRTKVVVAVANRFKLDWIRAQYAARISALLENIQGHPVVLELALTPREGPSRTSPAPRVSQDPLLAEVPDLAPAEVVHPSGPKTRLNLALTFGSLVEGSANRMARAAAMHVAGSLGQLYNPLFIYGGVGLGKTHLVHAIGNHLLSDRPNAKVLYIHAEQFVSDVVKAYQRKTFDEFKERYHSLDLLLIDDVQFFANKERTQEEFFNAFEALLAKKSHIVLTSDTYPKGLADIHERLVSRFDSGLTVAIEPPELEMRVAILINKAALENAVMPEEVAFFVAKNVRSNVRELEGALRKILAYSRFNQKEISIQLAREALRDLLSIQNRQISVENIQKTVADFYKIKVADMYSKKRPASIARPRQIAMFLAKELTQKSLPEIGELFGGRDHTTVLHAVRKIGAERQQNTELNQQLHVLEQTLKG</sequence>
<dbReference type="Pfam" id="PF00308">
    <property type="entry name" value="Bac_DnaA"/>
    <property type="match status" value="1"/>
</dbReference>
<keyword evidence="6 8" id="KW-0446">Lipid-binding</keyword>
<evidence type="ECO:0000256" key="8">
    <source>
        <dbReference type="HAMAP-Rule" id="MF_00377"/>
    </source>
</evidence>
<keyword evidence="4 8" id="KW-0547">Nucleotide-binding</keyword>
<dbReference type="NCBIfam" id="TIGR00362">
    <property type="entry name" value="DnaA"/>
    <property type="match status" value="1"/>
</dbReference>
<evidence type="ECO:0000256" key="9">
    <source>
        <dbReference type="NCBIfam" id="TIGR00362"/>
    </source>
</evidence>
<dbReference type="InterPro" id="IPR013159">
    <property type="entry name" value="DnaA_C"/>
</dbReference>
<comment type="caution">
    <text evidence="8">Lacks conserved residue(s) required for the propagation of feature annotation.</text>
</comment>
<evidence type="ECO:0000256" key="6">
    <source>
        <dbReference type="ARBA" id="ARBA00023121"/>
    </source>
</evidence>
<accession>A0ABU1WTC1</accession>
<comment type="similarity">
    <text evidence="1 8 11">Belongs to the DnaA family.</text>
</comment>
<evidence type="ECO:0000256" key="2">
    <source>
        <dbReference type="ARBA" id="ARBA00022490"/>
    </source>
</evidence>
<dbReference type="Gene3D" id="1.10.8.60">
    <property type="match status" value="1"/>
</dbReference>
<gene>
    <name evidence="8" type="primary">dnaA</name>
    <name evidence="14" type="ORF">J2W49_004263</name>
</gene>
<dbReference type="InterPro" id="IPR003593">
    <property type="entry name" value="AAA+_ATPase"/>
</dbReference>
<evidence type="ECO:0000256" key="4">
    <source>
        <dbReference type="ARBA" id="ARBA00022741"/>
    </source>
</evidence>
<evidence type="ECO:0000313" key="15">
    <source>
        <dbReference type="Proteomes" id="UP001265700"/>
    </source>
</evidence>
<comment type="subcellular location">
    <subcellularLocation>
        <location evidence="8">Cytoplasm</location>
    </subcellularLocation>
</comment>
<evidence type="ECO:0000313" key="14">
    <source>
        <dbReference type="EMBL" id="MDR7152287.1"/>
    </source>
</evidence>
<dbReference type="PANTHER" id="PTHR30050:SF2">
    <property type="entry name" value="CHROMOSOMAL REPLICATION INITIATOR PROTEIN DNAA"/>
    <property type="match status" value="1"/>
</dbReference>
<dbReference type="InterPro" id="IPR001957">
    <property type="entry name" value="Chromosome_initiator_DnaA"/>
</dbReference>
<feature type="binding site" evidence="8">
    <location>
        <position position="180"/>
    </location>
    <ligand>
        <name>ATP</name>
        <dbReference type="ChEBI" id="CHEBI:30616"/>
    </ligand>
</feature>
<organism evidence="14 15">
    <name type="scientific">Hydrogenophaga palleronii</name>
    <dbReference type="NCBI Taxonomy" id="65655"/>
    <lineage>
        <taxon>Bacteria</taxon>
        <taxon>Pseudomonadati</taxon>
        <taxon>Pseudomonadota</taxon>
        <taxon>Betaproteobacteria</taxon>
        <taxon>Burkholderiales</taxon>
        <taxon>Comamonadaceae</taxon>
        <taxon>Hydrogenophaga</taxon>
    </lineage>
</organism>
<dbReference type="PROSITE" id="PS01008">
    <property type="entry name" value="DNAA"/>
    <property type="match status" value="1"/>
</dbReference>
<feature type="region of interest" description="Domain III, AAA+ region" evidence="8">
    <location>
        <begin position="132"/>
        <end position="348"/>
    </location>
</feature>
<feature type="domain" description="Chromosomal replication initiator DnaA C-terminal" evidence="13">
    <location>
        <begin position="376"/>
        <end position="445"/>
    </location>
</feature>
<feature type="domain" description="AAA+ ATPase" evidence="12">
    <location>
        <begin position="165"/>
        <end position="299"/>
    </location>
</feature>
<comment type="caution">
    <text evidence="14">The sequence shown here is derived from an EMBL/GenBank/DDBJ whole genome shotgun (WGS) entry which is preliminary data.</text>
</comment>
<evidence type="ECO:0000259" key="12">
    <source>
        <dbReference type="SMART" id="SM00382"/>
    </source>
</evidence>
<evidence type="ECO:0000256" key="7">
    <source>
        <dbReference type="ARBA" id="ARBA00023125"/>
    </source>
</evidence>
<reference evidence="14 15" key="1">
    <citation type="submission" date="2023-07" db="EMBL/GenBank/DDBJ databases">
        <title>Sorghum-associated microbial communities from plants grown in Nebraska, USA.</title>
        <authorList>
            <person name="Schachtman D."/>
        </authorList>
    </citation>
    <scope>NUCLEOTIDE SEQUENCE [LARGE SCALE GENOMIC DNA]</scope>
    <source>
        <strain evidence="14 15">4249</strain>
    </source>
</reference>
<dbReference type="InterPro" id="IPR038454">
    <property type="entry name" value="DnaA_N_sf"/>
</dbReference>
<keyword evidence="5 8" id="KW-0067">ATP-binding</keyword>
<dbReference type="SMART" id="SM00760">
    <property type="entry name" value="Bac_DnaA_C"/>
    <property type="match status" value="1"/>
</dbReference>
<evidence type="ECO:0000256" key="3">
    <source>
        <dbReference type="ARBA" id="ARBA00022705"/>
    </source>
</evidence>
<keyword evidence="7 8" id="KW-0238">DNA-binding</keyword>
<dbReference type="SUPFAM" id="SSF48295">
    <property type="entry name" value="TrpR-like"/>
    <property type="match status" value="1"/>
</dbReference>
<evidence type="ECO:0000259" key="13">
    <source>
        <dbReference type="SMART" id="SM00760"/>
    </source>
</evidence>
<dbReference type="EMBL" id="JAVDWU010000010">
    <property type="protein sequence ID" value="MDR7152287.1"/>
    <property type="molecule type" value="Genomic_DNA"/>
</dbReference>
<feature type="binding site" evidence="8">
    <location>
        <position position="176"/>
    </location>
    <ligand>
        <name>ATP</name>
        <dbReference type="ChEBI" id="CHEBI:30616"/>
    </ligand>
</feature>
<evidence type="ECO:0000256" key="5">
    <source>
        <dbReference type="ARBA" id="ARBA00022840"/>
    </source>
</evidence>
<keyword evidence="15" id="KW-1185">Reference proteome</keyword>
<comment type="domain">
    <text evidence="8">Domain I is involved in oligomerization and binding regulators, domain II is flexibile and of varying length in different bacteria, domain III forms the AAA+ region, while domain IV binds dsDNA.</text>
</comment>
<dbReference type="SMART" id="SM00382">
    <property type="entry name" value="AAA"/>
    <property type="match status" value="1"/>
</dbReference>
<dbReference type="InterPro" id="IPR013317">
    <property type="entry name" value="DnaA_dom"/>
</dbReference>
<dbReference type="InterPro" id="IPR024633">
    <property type="entry name" value="DnaA_N_dom"/>
</dbReference>
<proteinExistence type="inferred from homology"/>
<feature type="binding site" evidence="8">
    <location>
        <position position="179"/>
    </location>
    <ligand>
        <name>ATP</name>
        <dbReference type="ChEBI" id="CHEBI:30616"/>
    </ligand>
</feature>
<feature type="binding site" evidence="8">
    <location>
        <position position="178"/>
    </location>
    <ligand>
        <name>ATP</name>
        <dbReference type="ChEBI" id="CHEBI:30616"/>
    </ligand>
</feature>
<dbReference type="Proteomes" id="UP001265700">
    <property type="component" value="Unassembled WGS sequence"/>
</dbReference>
<name>A0ABU1WTC1_9BURK</name>
<evidence type="ECO:0000256" key="11">
    <source>
        <dbReference type="RuleBase" id="RU004227"/>
    </source>
</evidence>
<dbReference type="Pfam" id="PF08299">
    <property type="entry name" value="Bac_DnaA_C"/>
    <property type="match status" value="1"/>
</dbReference>
<evidence type="ECO:0000256" key="10">
    <source>
        <dbReference type="RuleBase" id="RU000577"/>
    </source>
</evidence>
<keyword evidence="3 8" id="KW-0235">DNA replication</keyword>
<protein>
    <recommendedName>
        <fullName evidence="8 9">Chromosomal replication initiator protein DnaA</fullName>
    </recommendedName>
</protein>
<comment type="subunit">
    <text evidence="8">Oligomerizes as a right-handed, spiral filament on DNA at oriC.</text>
</comment>
<dbReference type="Pfam" id="PF11638">
    <property type="entry name" value="DnaA_N"/>
    <property type="match status" value="1"/>
</dbReference>
<dbReference type="RefSeq" id="WP_310320838.1">
    <property type="nucleotide sequence ID" value="NZ_JAVDWU010000010.1"/>
</dbReference>
<evidence type="ECO:0000256" key="1">
    <source>
        <dbReference type="ARBA" id="ARBA00006583"/>
    </source>
</evidence>